<proteinExistence type="predicted"/>
<gene>
    <name evidence="1" type="ORF">RRG08_024136</name>
</gene>
<keyword evidence="2" id="KW-1185">Reference proteome</keyword>
<reference evidence="1" key="1">
    <citation type="journal article" date="2023" name="G3 (Bethesda)">
        <title>A reference genome for the long-term kleptoplast-retaining sea slug Elysia crispata morphotype clarki.</title>
        <authorList>
            <person name="Eastman K.E."/>
            <person name="Pendleton A.L."/>
            <person name="Shaikh M.A."/>
            <person name="Suttiyut T."/>
            <person name="Ogas R."/>
            <person name="Tomko P."/>
            <person name="Gavelis G."/>
            <person name="Widhalm J.R."/>
            <person name="Wisecaver J.H."/>
        </authorList>
    </citation>
    <scope>NUCLEOTIDE SEQUENCE</scope>
    <source>
        <strain evidence="1">ECLA1</strain>
    </source>
</reference>
<dbReference type="Proteomes" id="UP001283361">
    <property type="component" value="Unassembled WGS sequence"/>
</dbReference>
<dbReference type="EMBL" id="JAWDGP010005686">
    <property type="protein sequence ID" value="KAK3754058.1"/>
    <property type="molecule type" value="Genomic_DNA"/>
</dbReference>
<comment type="caution">
    <text evidence="1">The sequence shown here is derived from an EMBL/GenBank/DDBJ whole genome shotgun (WGS) entry which is preliminary data.</text>
</comment>
<name>A0AAE0YPV9_9GAST</name>
<sequence>MPICRSERALVSFTRDVEWDVVLNRNSPLWIVLSEWTRLICDFPLGYYLVVQMKHAQDREGMFWVFTHDPSILWSIAVVSSACGDFSVRGLNSKPGLFELMFASSQPWRCMPLRGGRIGGEAPNSAVNSGAMYNRGRISQRMAKNND</sequence>
<accession>A0AAE0YPV9</accession>
<dbReference type="AlphaFoldDB" id="A0AAE0YPV9"/>
<evidence type="ECO:0000313" key="1">
    <source>
        <dbReference type="EMBL" id="KAK3754058.1"/>
    </source>
</evidence>
<evidence type="ECO:0000313" key="2">
    <source>
        <dbReference type="Proteomes" id="UP001283361"/>
    </source>
</evidence>
<organism evidence="1 2">
    <name type="scientific">Elysia crispata</name>
    <name type="common">lettuce slug</name>
    <dbReference type="NCBI Taxonomy" id="231223"/>
    <lineage>
        <taxon>Eukaryota</taxon>
        <taxon>Metazoa</taxon>
        <taxon>Spiralia</taxon>
        <taxon>Lophotrochozoa</taxon>
        <taxon>Mollusca</taxon>
        <taxon>Gastropoda</taxon>
        <taxon>Heterobranchia</taxon>
        <taxon>Euthyneura</taxon>
        <taxon>Panpulmonata</taxon>
        <taxon>Sacoglossa</taxon>
        <taxon>Placobranchoidea</taxon>
        <taxon>Plakobranchidae</taxon>
        <taxon>Elysia</taxon>
    </lineage>
</organism>
<protein>
    <submittedName>
        <fullName evidence="1">Uncharacterized protein</fullName>
    </submittedName>
</protein>